<evidence type="ECO:0000259" key="10">
    <source>
        <dbReference type="Pfam" id="PF02501"/>
    </source>
</evidence>
<dbReference type="Pfam" id="PF07963">
    <property type="entry name" value="N_methyl"/>
    <property type="match status" value="1"/>
</dbReference>
<reference evidence="11 12" key="2">
    <citation type="journal article" date="2022" name="Mar. Drugs">
        <title>Bioassay-Guided Fractionation Leads to the Detection of Cholic Acid Generated by the Rare Thalassomonas sp.</title>
        <authorList>
            <person name="Pheiffer F."/>
            <person name="Schneider Y.K."/>
            <person name="Hansen E.H."/>
            <person name="Andersen J.H."/>
            <person name="Isaksson J."/>
            <person name="Busche T."/>
            <person name="R C."/>
            <person name="Kalinowski J."/>
            <person name="Zyl L.V."/>
            <person name="Trindade M."/>
        </authorList>
    </citation>
    <scope>NUCLEOTIDE SEQUENCE [LARGE SCALE GENOMIC DNA]</scope>
    <source>
        <strain evidence="11 12">A5K-106</strain>
    </source>
</reference>
<gene>
    <name evidence="11" type="primary">gspI</name>
    <name evidence="11" type="ORF">SG35_027275</name>
</gene>
<dbReference type="InterPro" id="IPR045584">
    <property type="entry name" value="Pilin-like"/>
</dbReference>
<evidence type="ECO:0000256" key="3">
    <source>
        <dbReference type="ARBA" id="ARBA00022475"/>
    </source>
</evidence>
<dbReference type="NCBIfam" id="TIGR01707">
    <property type="entry name" value="gspI"/>
    <property type="match status" value="1"/>
</dbReference>
<sequence>MNKHFKAAGFTLIEVMLAMAVFAIAGVALLGAADTNSRNLGYLEQKTFADWVAANQLVATSLVTTWPPKNNKKGKVEMAGREWFWQQKVVKTADTNMRQVVMEIRLEEKAEKPLTSLTTYLAKSSL</sequence>
<organism evidence="11 12">
    <name type="scientific">Thalassomonas actiniarum</name>
    <dbReference type="NCBI Taxonomy" id="485447"/>
    <lineage>
        <taxon>Bacteria</taxon>
        <taxon>Pseudomonadati</taxon>
        <taxon>Pseudomonadota</taxon>
        <taxon>Gammaproteobacteria</taxon>
        <taxon>Alteromonadales</taxon>
        <taxon>Colwelliaceae</taxon>
        <taxon>Thalassomonas</taxon>
    </lineage>
</organism>
<evidence type="ECO:0000256" key="5">
    <source>
        <dbReference type="ARBA" id="ARBA00022519"/>
    </source>
</evidence>
<dbReference type="PROSITE" id="PS00409">
    <property type="entry name" value="PROKAR_NTER_METHYL"/>
    <property type="match status" value="1"/>
</dbReference>
<keyword evidence="8 9" id="KW-0472">Membrane</keyword>
<keyword evidence="12" id="KW-1185">Reference proteome</keyword>
<keyword evidence="6 9" id="KW-0812">Transmembrane</keyword>
<feature type="domain" description="Type II secretion system protein GspI C-terminal" evidence="10">
    <location>
        <begin position="43"/>
        <end position="121"/>
    </location>
</feature>
<dbReference type="RefSeq" id="WP_044834270.1">
    <property type="nucleotide sequence ID" value="NZ_CP059735.1"/>
</dbReference>
<dbReference type="PANTHER" id="PTHR38779:SF2">
    <property type="entry name" value="TYPE II SECRETION SYSTEM PROTEIN I-RELATED"/>
    <property type="match status" value="1"/>
</dbReference>
<evidence type="ECO:0000256" key="7">
    <source>
        <dbReference type="ARBA" id="ARBA00022989"/>
    </source>
</evidence>
<dbReference type="GO" id="GO:0015627">
    <property type="term" value="C:type II protein secretion system complex"/>
    <property type="evidence" value="ECO:0007669"/>
    <property type="project" value="UniProtKB-UniRule"/>
</dbReference>
<dbReference type="EMBL" id="CP059735">
    <property type="protein sequence ID" value="WDD98886.1"/>
    <property type="molecule type" value="Genomic_DNA"/>
</dbReference>
<name>A0AAF0C1D7_9GAMM</name>
<dbReference type="InterPro" id="IPR010052">
    <property type="entry name" value="T2SS_protein-GspI"/>
</dbReference>
<evidence type="ECO:0000256" key="8">
    <source>
        <dbReference type="ARBA" id="ARBA00023136"/>
    </source>
</evidence>
<proteinExistence type="inferred from homology"/>
<protein>
    <recommendedName>
        <fullName evidence="9">Type II secretion system protein I</fullName>
        <shortName evidence="9">T2SS minor pseudopilin I</shortName>
    </recommendedName>
</protein>
<evidence type="ECO:0000256" key="4">
    <source>
        <dbReference type="ARBA" id="ARBA00022481"/>
    </source>
</evidence>
<dbReference type="SUPFAM" id="SSF54523">
    <property type="entry name" value="Pili subunits"/>
    <property type="match status" value="1"/>
</dbReference>
<reference evidence="11 12" key="1">
    <citation type="journal article" date="2015" name="Genome Announc.">
        <title>Draft Genome Sequences of Marine Isolates of Thalassomonas viridans and Thalassomonas actiniarum.</title>
        <authorList>
            <person name="Olonade I."/>
            <person name="van Zyl L.J."/>
            <person name="Trindade M."/>
        </authorList>
    </citation>
    <scope>NUCLEOTIDE SEQUENCE [LARGE SCALE GENOMIC DNA]</scope>
    <source>
        <strain evidence="11 12">A5K-106</strain>
    </source>
</reference>
<evidence type="ECO:0000313" key="12">
    <source>
        <dbReference type="Proteomes" id="UP000032568"/>
    </source>
</evidence>
<comment type="PTM">
    <text evidence="9">Cleaved by prepilin peptidase.</text>
</comment>
<dbReference type="Proteomes" id="UP000032568">
    <property type="component" value="Chromosome"/>
</dbReference>
<dbReference type="GO" id="GO:0015628">
    <property type="term" value="P:protein secretion by the type II secretion system"/>
    <property type="evidence" value="ECO:0007669"/>
    <property type="project" value="UniProtKB-UniRule"/>
</dbReference>
<evidence type="ECO:0000256" key="9">
    <source>
        <dbReference type="RuleBase" id="RU368030"/>
    </source>
</evidence>
<dbReference type="GO" id="GO:0005886">
    <property type="term" value="C:plasma membrane"/>
    <property type="evidence" value="ECO:0007669"/>
    <property type="project" value="UniProtKB-SubCell"/>
</dbReference>
<comment type="similarity">
    <text evidence="2 9">Belongs to the GSP I family.</text>
</comment>
<comment type="subunit">
    <text evidence="9">Type II secretion is composed of four main components: the outer membrane complex, the inner membrane complex, the cytoplasmic secretion ATPase and the periplasm-spanning pseudopilus.</text>
</comment>
<evidence type="ECO:0000313" key="11">
    <source>
        <dbReference type="EMBL" id="WDD98886.1"/>
    </source>
</evidence>
<dbReference type="NCBIfam" id="TIGR02532">
    <property type="entry name" value="IV_pilin_GFxxxE"/>
    <property type="match status" value="1"/>
</dbReference>
<dbReference type="Gene3D" id="3.30.1300.30">
    <property type="entry name" value="GSPII I/J protein-like"/>
    <property type="match status" value="1"/>
</dbReference>
<evidence type="ECO:0000256" key="6">
    <source>
        <dbReference type="ARBA" id="ARBA00022692"/>
    </source>
</evidence>
<keyword evidence="7 9" id="KW-1133">Transmembrane helix</keyword>
<dbReference type="AlphaFoldDB" id="A0AAF0C1D7"/>
<comment type="subcellular location">
    <subcellularLocation>
        <location evidence="1 9">Cell inner membrane</location>
        <topology evidence="1 9">Single-pass membrane protein</topology>
    </subcellularLocation>
</comment>
<keyword evidence="3" id="KW-1003">Cell membrane</keyword>
<comment type="function">
    <text evidence="9">Component of the type II secretion system required for the energy-dependent secretion of extracellular factors such as proteases and toxins from the periplasm.</text>
</comment>
<dbReference type="InterPro" id="IPR012902">
    <property type="entry name" value="N_methyl_site"/>
</dbReference>
<dbReference type="KEGG" id="tact:SG35_027275"/>
<dbReference type="InterPro" id="IPR003413">
    <property type="entry name" value="T2SS_GspI_C"/>
</dbReference>
<dbReference type="Pfam" id="PF02501">
    <property type="entry name" value="T2SSI"/>
    <property type="match status" value="1"/>
</dbReference>
<feature type="transmembrane region" description="Helical" evidence="9">
    <location>
        <begin position="12"/>
        <end position="33"/>
    </location>
</feature>
<accession>A0AAF0C1D7</accession>
<keyword evidence="4 9" id="KW-0488">Methylation</keyword>
<dbReference type="PANTHER" id="PTHR38779">
    <property type="entry name" value="TYPE II SECRETION SYSTEM PROTEIN I-RELATED"/>
    <property type="match status" value="1"/>
</dbReference>
<keyword evidence="5 9" id="KW-0997">Cell inner membrane</keyword>
<evidence type="ECO:0000256" key="2">
    <source>
        <dbReference type="ARBA" id="ARBA00008358"/>
    </source>
</evidence>
<evidence type="ECO:0000256" key="1">
    <source>
        <dbReference type="ARBA" id="ARBA00004377"/>
    </source>
</evidence>